<organism evidence="1 2">
    <name type="scientific">Galerina marginata (strain CBS 339.88)</name>
    <dbReference type="NCBI Taxonomy" id="685588"/>
    <lineage>
        <taxon>Eukaryota</taxon>
        <taxon>Fungi</taxon>
        <taxon>Dikarya</taxon>
        <taxon>Basidiomycota</taxon>
        <taxon>Agaricomycotina</taxon>
        <taxon>Agaricomycetes</taxon>
        <taxon>Agaricomycetidae</taxon>
        <taxon>Agaricales</taxon>
        <taxon>Agaricineae</taxon>
        <taxon>Strophariaceae</taxon>
        <taxon>Galerina</taxon>
    </lineage>
</organism>
<proteinExistence type="predicted"/>
<protein>
    <recommendedName>
        <fullName evidence="3">BTB domain-containing protein</fullName>
    </recommendedName>
</protein>
<dbReference type="Proteomes" id="UP000027222">
    <property type="component" value="Unassembled WGS sequence"/>
</dbReference>
<evidence type="ECO:0000313" key="1">
    <source>
        <dbReference type="EMBL" id="KDR86000.1"/>
    </source>
</evidence>
<reference evidence="2" key="1">
    <citation type="journal article" date="2014" name="Proc. Natl. Acad. Sci. U.S.A.">
        <title>Extensive sampling of basidiomycete genomes demonstrates inadequacy of the white-rot/brown-rot paradigm for wood decay fungi.</title>
        <authorList>
            <person name="Riley R."/>
            <person name="Salamov A.A."/>
            <person name="Brown D.W."/>
            <person name="Nagy L.G."/>
            <person name="Floudas D."/>
            <person name="Held B.W."/>
            <person name="Levasseur A."/>
            <person name="Lombard V."/>
            <person name="Morin E."/>
            <person name="Otillar R."/>
            <person name="Lindquist E.A."/>
            <person name="Sun H."/>
            <person name="LaButti K.M."/>
            <person name="Schmutz J."/>
            <person name="Jabbour D."/>
            <person name="Luo H."/>
            <person name="Baker S.E."/>
            <person name="Pisabarro A.G."/>
            <person name="Walton J.D."/>
            <person name="Blanchette R.A."/>
            <person name="Henrissat B."/>
            <person name="Martin F."/>
            <person name="Cullen D."/>
            <person name="Hibbett D.S."/>
            <person name="Grigoriev I.V."/>
        </authorList>
    </citation>
    <scope>NUCLEOTIDE SEQUENCE [LARGE SCALE GENOMIC DNA]</scope>
    <source>
        <strain evidence="2">CBS 339.88</strain>
    </source>
</reference>
<dbReference type="EMBL" id="KL142367">
    <property type="protein sequence ID" value="KDR86000.1"/>
    <property type="molecule type" value="Genomic_DNA"/>
</dbReference>
<dbReference type="AlphaFoldDB" id="A0A067TS20"/>
<dbReference type="OrthoDB" id="2800059at2759"/>
<keyword evidence="2" id="KW-1185">Reference proteome</keyword>
<dbReference type="HOGENOM" id="CLU_033082_3_1_1"/>
<evidence type="ECO:0000313" key="2">
    <source>
        <dbReference type="Proteomes" id="UP000027222"/>
    </source>
</evidence>
<dbReference type="STRING" id="685588.A0A067TS20"/>
<evidence type="ECO:0008006" key="3">
    <source>
        <dbReference type="Google" id="ProtNLM"/>
    </source>
</evidence>
<name>A0A067TS20_GALM3</name>
<gene>
    <name evidence="1" type="ORF">GALMADRAFT_235186</name>
</gene>
<sequence length="264" mass="30070">MFNIPQPETEPLFEGCPLVHLSDAPKDWENIFSILYDNNASYTYTDQFALPLLASMLRLGRKYQFDDMQAQALRRIRRELPDSLAGWDENFSDGAKGLVIESDHEIDLVNILVEMGIQSLLPMAYFLCIKSLAPVDILRGYTRDDDSTCRLSTETIEKLILARDLICKAILGQFEWAKTPSSIPTPGCYKRYQCEGIRSNVFETLAADNVPGRALLHPDKFTGGVFCASCFGEIRRIYEAGRVHIWDNLPTYFELPNWQDLKDT</sequence>
<accession>A0A067TS20</accession>